<gene>
    <name evidence="2" type="ORF">psal_cds_23</name>
</gene>
<dbReference type="Proteomes" id="UP000204584">
    <property type="component" value="Segment"/>
</dbReference>
<feature type="transmembrane region" description="Helical" evidence="1">
    <location>
        <begin position="198"/>
        <end position="221"/>
    </location>
</feature>
<evidence type="ECO:0000313" key="2">
    <source>
        <dbReference type="EMBL" id="AGO83390.1"/>
    </source>
</evidence>
<reference evidence="2 3" key="1">
    <citation type="journal article" date="2013" name="Science">
        <title>Pandoraviruses: amoeba viruses with genomes up to 2.5 Mb reaching that of parasitic eukaryotes.</title>
        <authorList>
            <person name="Philippe N."/>
            <person name="Legendre M."/>
            <person name="Doutre G."/>
            <person name="Coute Y."/>
            <person name="Poirot O."/>
            <person name="Lescot M."/>
            <person name="Arslan D."/>
            <person name="Seltzer V."/>
            <person name="Bertaux L."/>
            <person name="Bruley C."/>
            <person name="Garin J."/>
            <person name="Claverie J.M."/>
            <person name="Abergel C."/>
        </authorList>
    </citation>
    <scope>NUCLEOTIDE SEQUENCE [LARGE SCALE GENOMIC DNA]</scope>
</reference>
<accession>S4VZY0</accession>
<keyword evidence="3" id="KW-1185">Reference proteome</keyword>
<evidence type="ECO:0000313" key="3">
    <source>
        <dbReference type="Proteomes" id="UP000204584"/>
    </source>
</evidence>
<keyword evidence="1" id="KW-0812">Transmembrane</keyword>
<name>S4VZY0_9VIRU</name>
<dbReference type="GeneID" id="16605177"/>
<dbReference type="RefSeq" id="YP_008436452.1">
    <property type="nucleotide sequence ID" value="NC_022098.1"/>
</dbReference>
<protein>
    <submittedName>
        <fullName evidence="2">Uncharacterized protein</fullName>
    </submittedName>
</protein>
<keyword evidence="1" id="KW-0472">Membrane</keyword>
<dbReference type="KEGG" id="vg:16605177"/>
<evidence type="ECO:0000256" key="1">
    <source>
        <dbReference type="SAM" id="Phobius"/>
    </source>
</evidence>
<feature type="transmembrane region" description="Helical" evidence="1">
    <location>
        <begin position="51"/>
        <end position="81"/>
    </location>
</feature>
<sequence length="222" mass="24105">MHLLQRTYKNWTPVTDKASDRGDDADTAIEMEERDAPREPTMQPKRPPSRVAGCLLASLVLSCLLALPVVIGLCVFVPWFVVGIQPDMAIEERMVRAECLINGHTYVATGVSKDGQTFACIPGLDVIFDVVSESAVTATTAVATLRIDREASWMSADVARHYLDAHPINSTSVCYYDAERPRDRVAMINGIDGLGTSLAWAIVVSLAACLLCFCALCALGCR</sequence>
<proteinExistence type="predicted"/>
<organism evidence="2 3">
    <name type="scientific">Pandoravirus salinus</name>
    <dbReference type="NCBI Taxonomy" id="1349410"/>
    <lineage>
        <taxon>Viruses</taxon>
        <taxon>Pandoravirus</taxon>
    </lineage>
</organism>
<dbReference type="EMBL" id="KC977571">
    <property type="protein sequence ID" value="AGO83390.1"/>
    <property type="molecule type" value="Genomic_DNA"/>
</dbReference>
<keyword evidence="1" id="KW-1133">Transmembrane helix</keyword>